<keyword evidence="1" id="KW-0812">Transmembrane</keyword>
<evidence type="ECO:0000313" key="3">
    <source>
        <dbReference type="Proteomes" id="UP001447008"/>
    </source>
</evidence>
<comment type="caution">
    <text evidence="2">The sequence shown here is derived from an EMBL/GenBank/DDBJ whole genome shotgun (WGS) entry which is preliminary data.</text>
</comment>
<feature type="transmembrane region" description="Helical" evidence="1">
    <location>
        <begin position="91"/>
        <end position="109"/>
    </location>
</feature>
<dbReference type="Pfam" id="PF11026">
    <property type="entry name" value="DUF2721"/>
    <property type="match status" value="1"/>
</dbReference>
<gene>
    <name evidence="2" type="ORF">WCN91_00985</name>
</gene>
<keyword evidence="3" id="KW-1185">Reference proteome</keyword>
<keyword evidence="1" id="KW-0472">Membrane</keyword>
<name>A0ABU9MUQ2_9GAMM</name>
<sequence length="129" mass="14542">MTLTTPALLFPAISLLLLAYTNRFLVLAQLIRQLNAREGEHIRPFVVQQIDNLKKRIRLIRTMQVWGVVSFLLCTLAMFALFIQVNLVGTIFFGISLVALIISLLTSLYEIHISCDAIAIELESIGQKK</sequence>
<feature type="transmembrane region" description="Helical" evidence="1">
    <location>
        <begin position="65"/>
        <end position="85"/>
    </location>
</feature>
<evidence type="ECO:0000256" key="1">
    <source>
        <dbReference type="SAM" id="Phobius"/>
    </source>
</evidence>
<accession>A0ABU9MUQ2</accession>
<organism evidence="2 3">
    <name type="scientific">Pseudoalteromonas qingdaonensis</name>
    <dbReference type="NCBI Taxonomy" id="3131913"/>
    <lineage>
        <taxon>Bacteria</taxon>
        <taxon>Pseudomonadati</taxon>
        <taxon>Pseudomonadota</taxon>
        <taxon>Gammaproteobacteria</taxon>
        <taxon>Alteromonadales</taxon>
        <taxon>Pseudoalteromonadaceae</taxon>
        <taxon>Pseudoalteromonas</taxon>
    </lineage>
</organism>
<dbReference type="RefSeq" id="WP_342675566.1">
    <property type="nucleotide sequence ID" value="NZ_JBCGCU010000001.1"/>
</dbReference>
<dbReference type="InterPro" id="IPR021279">
    <property type="entry name" value="DUF2721"/>
</dbReference>
<dbReference type="EMBL" id="JBCGCU010000001">
    <property type="protein sequence ID" value="MEM0514024.1"/>
    <property type="molecule type" value="Genomic_DNA"/>
</dbReference>
<reference evidence="2 3" key="1">
    <citation type="submission" date="2024-03" db="EMBL/GenBank/DDBJ databases">
        <title>Pseudoalteromonas qingdaonensis sp. nov., isolated from the intestines of marine benthic organisms.</title>
        <authorList>
            <person name="Lin X."/>
            <person name="Fang S."/>
            <person name="Hu X."/>
        </authorList>
    </citation>
    <scope>NUCLEOTIDE SEQUENCE [LARGE SCALE GENOMIC DNA]</scope>
    <source>
        <strain evidence="2 3">YIC-827</strain>
    </source>
</reference>
<evidence type="ECO:0000313" key="2">
    <source>
        <dbReference type="EMBL" id="MEM0514024.1"/>
    </source>
</evidence>
<keyword evidence="1" id="KW-1133">Transmembrane helix</keyword>
<dbReference type="Proteomes" id="UP001447008">
    <property type="component" value="Unassembled WGS sequence"/>
</dbReference>
<protein>
    <submittedName>
        <fullName evidence="2">DUF2721 domain-containing protein</fullName>
    </submittedName>
</protein>
<proteinExistence type="predicted"/>
<feature type="transmembrane region" description="Helical" evidence="1">
    <location>
        <begin position="6"/>
        <end position="28"/>
    </location>
</feature>